<accession>Q2LEY3</accession>
<feature type="region of interest" description="Disordered" evidence="1">
    <location>
        <begin position="1"/>
        <end position="21"/>
    </location>
</feature>
<keyword evidence="3" id="KW-0614">Plasmid</keyword>
<dbReference type="AlphaFoldDB" id="Q2LEY3"/>
<sequence length="174" mass="18247">MSTCGSAWSTSSPTRDGRSTVGERLARGGATHWWRLNAPRKLWCDGGHTWVVLLPEVAAPAAVPGGVPVPSSSTLVTEGGKSYLEFATTQASDGQVVVVRFAAASLGDIDIHTRVSIGRRVIYGLMLLILATLFGGAGYMYSDQDPVIVWIAGAAAAALAITAARAFGTWMGQR</sequence>
<feature type="compositionally biased region" description="Polar residues" evidence="1">
    <location>
        <begin position="1"/>
        <end position="14"/>
    </location>
</feature>
<keyword evidence="2" id="KW-1133">Transmembrane helix</keyword>
<evidence type="ECO:0000256" key="2">
    <source>
        <dbReference type="SAM" id="Phobius"/>
    </source>
</evidence>
<gene>
    <name evidence="3" type="ORF">pRL1.3c</name>
</gene>
<name>Q2LEY3_9ACTN</name>
<reference evidence="3" key="1">
    <citation type="journal article" date="2006" name="Appl. Environ. Microbiol.">
        <title>Diversity of telomere palindromic sequences and replication genes among Streptomyces linear plasmids.</title>
        <authorList>
            <person name="Zhang R."/>
            <person name="Yang Y."/>
            <person name="Fang P."/>
            <person name="Jiang C."/>
            <person name="Xu L."/>
            <person name="Zhu Y."/>
            <person name="Shen M."/>
            <person name="Xia H."/>
            <person name="Zhao J."/>
            <person name="Chen T."/>
            <person name="Qin Z."/>
        </authorList>
    </citation>
    <scope>NUCLEOTIDE SEQUENCE</scope>
    <source>
        <strain evidence="3">44030</strain>
        <plasmid evidence="3">pRL1</plasmid>
    </source>
</reference>
<feature type="transmembrane region" description="Helical" evidence="2">
    <location>
        <begin position="147"/>
        <end position="168"/>
    </location>
</feature>
<proteinExistence type="predicted"/>
<dbReference type="EMBL" id="DQ322649">
    <property type="protein sequence ID" value="ABC67332.1"/>
    <property type="molecule type" value="Genomic_DNA"/>
</dbReference>
<feature type="transmembrane region" description="Helical" evidence="2">
    <location>
        <begin position="121"/>
        <end position="141"/>
    </location>
</feature>
<keyword evidence="2" id="KW-0472">Membrane</keyword>
<protein>
    <submittedName>
        <fullName evidence="3">Uncharacterized protein</fullName>
    </submittedName>
</protein>
<evidence type="ECO:0000256" key="1">
    <source>
        <dbReference type="SAM" id="MobiDB-lite"/>
    </source>
</evidence>
<evidence type="ECO:0000313" key="3">
    <source>
        <dbReference type="EMBL" id="ABC67332.1"/>
    </source>
</evidence>
<keyword evidence="2" id="KW-0812">Transmembrane</keyword>
<organism evidence="3">
    <name type="scientific">Streptomyces sp. 44030</name>
    <dbReference type="NCBI Taxonomy" id="364102"/>
    <lineage>
        <taxon>Bacteria</taxon>
        <taxon>Bacillati</taxon>
        <taxon>Actinomycetota</taxon>
        <taxon>Actinomycetes</taxon>
        <taxon>Kitasatosporales</taxon>
        <taxon>Streptomycetaceae</taxon>
        <taxon>Streptomyces</taxon>
    </lineage>
</organism>
<geneLocation type="plasmid" evidence="3">
    <name>pRL1</name>
</geneLocation>